<comment type="caution">
    <text evidence="2">The sequence shown here is derived from an EMBL/GenBank/DDBJ whole genome shotgun (WGS) entry which is preliminary data.</text>
</comment>
<keyword evidence="3" id="KW-1185">Reference proteome</keyword>
<evidence type="ECO:0000313" key="3">
    <source>
        <dbReference type="Proteomes" id="UP001501842"/>
    </source>
</evidence>
<organism evidence="2 3">
    <name type="scientific">Actinocorallia aurantiaca</name>
    <dbReference type="NCBI Taxonomy" id="46204"/>
    <lineage>
        <taxon>Bacteria</taxon>
        <taxon>Bacillati</taxon>
        <taxon>Actinomycetota</taxon>
        <taxon>Actinomycetes</taxon>
        <taxon>Streptosporangiales</taxon>
        <taxon>Thermomonosporaceae</taxon>
        <taxon>Actinocorallia</taxon>
    </lineage>
</organism>
<dbReference type="RefSeq" id="WP_344454577.1">
    <property type="nucleotide sequence ID" value="NZ_BAAATZ010000029.1"/>
</dbReference>
<sequence length="106" mass="11455">MPKGIMVVQSSPSDPSKEDEYNDWYDNTHLPEVLAVPGFVSARRYKVLGGAGPSQHAYLAVYELEADDLTAPVKELRARSASGGTTKSDLPPLGPPPVVTIYELLD</sequence>
<dbReference type="Pfam" id="PF14114">
    <property type="entry name" value="DUF4286"/>
    <property type="match status" value="1"/>
</dbReference>
<dbReference type="SUPFAM" id="SSF54909">
    <property type="entry name" value="Dimeric alpha+beta barrel"/>
    <property type="match status" value="1"/>
</dbReference>
<feature type="region of interest" description="Disordered" evidence="1">
    <location>
        <begin position="1"/>
        <end position="21"/>
    </location>
</feature>
<evidence type="ECO:0008006" key="4">
    <source>
        <dbReference type="Google" id="ProtNLM"/>
    </source>
</evidence>
<dbReference type="Proteomes" id="UP001501842">
    <property type="component" value="Unassembled WGS sequence"/>
</dbReference>
<dbReference type="InterPro" id="IPR025563">
    <property type="entry name" value="DUF4286"/>
</dbReference>
<evidence type="ECO:0000256" key="1">
    <source>
        <dbReference type="SAM" id="MobiDB-lite"/>
    </source>
</evidence>
<accession>A0ABN3UJR7</accession>
<protein>
    <recommendedName>
        <fullName evidence="4">EthD domain-containing protein</fullName>
    </recommendedName>
</protein>
<dbReference type="EMBL" id="BAAATZ010000029">
    <property type="protein sequence ID" value="GAA2734221.1"/>
    <property type="molecule type" value="Genomic_DNA"/>
</dbReference>
<evidence type="ECO:0000313" key="2">
    <source>
        <dbReference type="EMBL" id="GAA2734221.1"/>
    </source>
</evidence>
<dbReference type="Gene3D" id="3.30.70.100">
    <property type="match status" value="1"/>
</dbReference>
<gene>
    <name evidence="2" type="ORF">GCM10010439_56080</name>
</gene>
<dbReference type="InterPro" id="IPR011008">
    <property type="entry name" value="Dimeric_a/b-barrel"/>
</dbReference>
<name>A0ABN3UJR7_9ACTN</name>
<reference evidence="2 3" key="1">
    <citation type="journal article" date="2019" name="Int. J. Syst. Evol. Microbiol.">
        <title>The Global Catalogue of Microorganisms (GCM) 10K type strain sequencing project: providing services to taxonomists for standard genome sequencing and annotation.</title>
        <authorList>
            <consortium name="The Broad Institute Genomics Platform"/>
            <consortium name="The Broad Institute Genome Sequencing Center for Infectious Disease"/>
            <person name="Wu L."/>
            <person name="Ma J."/>
        </authorList>
    </citation>
    <scope>NUCLEOTIDE SEQUENCE [LARGE SCALE GENOMIC DNA]</scope>
    <source>
        <strain evidence="2 3">JCM 8201</strain>
    </source>
</reference>
<proteinExistence type="predicted"/>